<feature type="region of interest" description="Disordered" evidence="1">
    <location>
        <begin position="40"/>
        <end position="148"/>
    </location>
</feature>
<proteinExistence type="predicted"/>
<reference evidence="2" key="1">
    <citation type="journal article" date="2010" name="FEMS Microbiol. Ecol.">
        <title>Class 1 integrons in benthic bacterial communities: abundance, association with Tn402-like transposition modules and evidence for coselection with heavy-metal resistance.</title>
        <authorList>
            <person name="Rosewarne C.P."/>
            <person name="Pettigrove V."/>
            <person name="Stokes H.W."/>
            <person name="Parsons Y.M."/>
        </authorList>
    </citation>
    <scope>NUCLEOTIDE SEQUENCE</scope>
    <source>
        <strain evidence="2">LMCB014</strain>
    </source>
</reference>
<accession>D3VX18</accession>
<feature type="compositionally biased region" description="Basic and acidic residues" evidence="1">
    <location>
        <begin position="76"/>
        <end position="93"/>
    </location>
</feature>
<name>D3VX18_COMTE</name>
<sequence length="148" mass="16490">MCFAPAISVRLNIRRTPQELLAQHAYAKDFQDHQPRTRIQAGDSARGVKTYHQDINGGAKAQGRANQAGAASPSLKTDHNAQVEQHQIDEHVWPVRATGQVQPAPASNKEHQTEGTHSRYRVGQKREHWPQGDEPAQMPRHSADPQSQ</sequence>
<evidence type="ECO:0000313" key="2">
    <source>
        <dbReference type="EMBL" id="ADC80486.1"/>
    </source>
</evidence>
<protein>
    <submittedName>
        <fullName evidence="2">Uncharacterized protein</fullName>
    </submittedName>
</protein>
<evidence type="ECO:0000256" key="1">
    <source>
        <dbReference type="SAM" id="MobiDB-lite"/>
    </source>
</evidence>
<dbReference type="EMBL" id="GQ281704">
    <property type="protein sequence ID" value="ADC80486.1"/>
    <property type="molecule type" value="Genomic_DNA"/>
</dbReference>
<dbReference type="AlphaFoldDB" id="D3VX18"/>
<organism evidence="2">
    <name type="scientific">Comamonas testosteroni</name>
    <name type="common">Pseudomonas testosteroni</name>
    <dbReference type="NCBI Taxonomy" id="285"/>
    <lineage>
        <taxon>Bacteria</taxon>
        <taxon>Pseudomonadati</taxon>
        <taxon>Pseudomonadota</taxon>
        <taxon>Betaproteobacteria</taxon>
        <taxon>Burkholderiales</taxon>
        <taxon>Comamonadaceae</taxon>
        <taxon>Comamonas</taxon>
    </lineage>
</organism>
<feature type="compositionally biased region" description="Basic and acidic residues" evidence="1">
    <location>
        <begin position="108"/>
        <end position="117"/>
    </location>
</feature>